<sequence length="192" mass="21301">MTRKLPSFICFLIAANFCFNASAQVSVAVMSVKGAEIKRVLNNYASGIIVLQFKTDDGTHFYADASAYNSHINPPFSSITLQKSSNINLPADTFILSTLKWSYSLDSIPGGLDTSKTYYLIPFYQNPYVLYKFSAQSPKALLKDVKVDGYENLTFDMLDELDAATRREVLGEIYKKLAAARSFNPVPPSLVP</sequence>
<gene>
    <name evidence="2" type="ORF">SAMN05444277_101817</name>
</gene>
<dbReference type="Proteomes" id="UP000199031">
    <property type="component" value="Unassembled WGS sequence"/>
</dbReference>
<evidence type="ECO:0000313" key="3">
    <source>
        <dbReference type="Proteomes" id="UP000199031"/>
    </source>
</evidence>
<evidence type="ECO:0000256" key="1">
    <source>
        <dbReference type="SAM" id="SignalP"/>
    </source>
</evidence>
<keyword evidence="1" id="KW-0732">Signal</keyword>
<dbReference type="RefSeq" id="WP_143075744.1">
    <property type="nucleotide sequence ID" value="NZ_FOXQ01000001.1"/>
</dbReference>
<reference evidence="2 3" key="1">
    <citation type="submission" date="2016-10" db="EMBL/GenBank/DDBJ databases">
        <authorList>
            <person name="de Groot N.N."/>
        </authorList>
    </citation>
    <scope>NUCLEOTIDE SEQUENCE [LARGE SCALE GENOMIC DNA]</scope>
    <source>
        <strain evidence="2 3">DSM 28286</strain>
    </source>
</reference>
<feature type="signal peptide" evidence="1">
    <location>
        <begin position="1"/>
        <end position="23"/>
    </location>
</feature>
<evidence type="ECO:0008006" key="4">
    <source>
        <dbReference type="Google" id="ProtNLM"/>
    </source>
</evidence>
<protein>
    <recommendedName>
        <fullName evidence="4">DUF4468 domain-containing protein</fullName>
    </recommendedName>
</protein>
<name>A0A1I5SL06_9BACT</name>
<accession>A0A1I5SL06</accession>
<keyword evidence="3" id="KW-1185">Reference proteome</keyword>
<proteinExistence type="predicted"/>
<feature type="chain" id="PRO_5011688052" description="DUF4468 domain-containing protein" evidence="1">
    <location>
        <begin position="24"/>
        <end position="192"/>
    </location>
</feature>
<dbReference type="EMBL" id="FOXQ01000001">
    <property type="protein sequence ID" value="SFP71403.1"/>
    <property type="molecule type" value="Genomic_DNA"/>
</dbReference>
<dbReference type="AlphaFoldDB" id="A0A1I5SL06"/>
<evidence type="ECO:0000313" key="2">
    <source>
        <dbReference type="EMBL" id="SFP71403.1"/>
    </source>
</evidence>
<dbReference type="STRING" id="1465490.SAMN05444277_101817"/>
<organism evidence="2 3">
    <name type="scientific">Parafilimonas terrae</name>
    <dbReference type="NCBI Taxonomy" id="1465490"/>
    <lineage>
        <taxon>Bacteria</taxon>
        <taxon>Pseudomonadati</taxon>
        <taxon>Bacteroidota</taxon>
        <taxon>Chitinophagia</taxon>
        <taxon>Chitinophagales</taxon>
        <taxon>Chitinophagaceae</taxon>
        <taxon>Parafilimonas</taxon>
    </lineage>
</organism>